<comment type="catalytic activity">
    <reaction evidence="11">
        <text>ATP + H2O = ADP + phosphate + H(+)</text>
        <dbReference type="Rhea" id="RHEA:13065"/>
        <dbReference type="ChEBI" id="CHEBI:15377"/>
        <dbReference type="ChEBI" id="CHEBI:15378"/>
        <dbReference type="ChEBI" id="CHEBI:30616"/>
        <dbReference type="ChEBI" id="CHEBI:43474"/>
        <dbReference type="ChEBI" id="CHEBI:456216"/>
        <dbReference type="EC" id="3.6.4.13"/>
    </reaction>
</comment>
<dbReference type="GO" id="GO:0016787">
    <property type="term" value="F:hydrolase activity"/>
    <property type="evidence" value="ECO:0007669"/>
    <property type="project" value="UniProtKB-KW"/>
</dbReference>
<dbReference type="GO" id="GO:0003723">
    <property type="term" value="F:RNA binding"/>
    <property type="evidence" value="ECO:0007669"/>
    <property type="project" value="UniProtKB-KW"/>
</dbReference>
<name>A0A8C9G3Q9_PAVCR</name>
<feature type="compositionally biased region" description="Basic and acidic residues" evidence="12">
    <location>
        <begin position="7"/>
        <end position="16"/>
    </location>
</feature>
<feature type="compositionally biased region" description="Pro residues" evidence="12">
    <location>
        <begin position="28"/>
        <end position="41"/>
    </location>
</feature>
<dbReference type="SMART" id="SM00490">
    <property type="entry name" value="HELICc"/>
    <property type="match status" value="1"/>
</dbReference>
<dbReference type="Gene3D" id="6.10.250.2170">
    <property type="match status" value="1"/>
</dbReference>
<evidence type="ECO:0000256" key="10">
    <source>
        <dbReference type="ARBA" id="ARBA00023242"/>
    </source>
</evidence>
<feature type="region of interest" description="Disordered" evidence="12">
    <location>
        <begin position="1"/>
        <end position="128"/>
    </location>
</feature>
<evidence type="ECO:0000256" key="7">
    <source>
        <dbReference type="ARBA" id="ARBA00022806"/>
    </source>
</evidence>
<keyword evidence="6" id="KW-0378">Hydrolase</keyword>
<evidence type="ECO:0000259" key="14">
    <source>
        <dbReference type="PROSITE" id="PS51194"/>
    </source>
</evidence>
<dbReference type="FunFam" id="3.40.50.300:FF:000318">
    <property type="entry name" value="ATP-dependent RNA helicase DDX19B"/>
    <property type="match status" value="1"/>
</dbReference>
<evidence type="ECO:0000256" key="9">
    <source>
        <dbReference type="ARBA" id="ARBA00022884"/>
    </source>
</evidence>
<keyword evidence="4" id="KW-0963">Cytoplasm</keyword>
<feature type="compositionally biased region" description="Low complexity" evidence="12">
    <location>
        <begin position="42"/>
        <end position="80"/>
    </location>
</feature>
<evidence type="ECO:0000256" key="3">
    <source>
        <dbReference type="ARBA" id="ARBA00012552"/>
    </source>
</evidence>
<dbReference type="Pfam" id="PF00271">
    <property type="entry name" value="Helicase_C"/>
    <property type="match status" value="1"/>
</dbReference>
<accession>A0A8C9G3Q9</accession>
<reference evidence="15" key="1">
    <citation type="submission" date="2025-08" db="UniProtKB">
        <authorList>
            <consortium name="Ensembl"/>
        </authorList>
    </citation>
    <scope>IDENTIFICATION</scope>
</reference>
<dbReference type="Ensembl" id="ENSPSTT00000024772.1">
    <property type="protein sequence ID" value="ENSPSTP00000023544.1"/>
    <property type="gene ID" value="ENSPSTG00000017324.1"/>
</dbReference>
<dbReference type="GO" id="GO:0005634">
    <property type="term" value="C:nucleus"/>
    <property type="evidence" value="ECO:0007669"/>
    <property type="project" value="UniProtKB-SubCell"/>
</dbReference>
<dbReference type="PANTHER" id="PTHR47958">
    <property type="entry name" value="ATP-DEPENDENT RNA HELICASE DBP3"/>
    <property type="match status" value="1"/>
</dbReference>
<dbReference type="Gene3D" id="3.40.50.300">
    <property type="entry name" value="P-loop containing nucleotide triphosphate hydrolases"/>
    <property type="match status" value="2"/>
</dbReference>
<dbReference type="GO" id="GO:0005737">
    <property type="term" value="C:cytoplasm"/>
    <property type="evidence" value="ECO:0007669"/>
    <property type="project" value="UniProtKB-SubCell"/>
</dbReference>
<proteinExistence type="predicted"/>
<evidence type="ECO:0000256" key="2">
    <source>
        <dbReference type="ARBA" id="ARBA00004496"/>
    </source>
</evidence>
<keyword evidence="8" id="KW-0067">ATP-binding</keyword>
<keyword evidence="10" id="KW-0539">Nucleus</keyword>
<dbReference type="Pfam" id="PF00270">
    <property type="entry name" value="DEAD"/>
    <property type="match status" value="1"/>
</dbReference>
<evidence type="ECO:0000256" key="1">
    <source>
        <dbReference type="ARBA" id="ARBA00004123"/>
    </source>
</evidence>
<protein>
    <recommendedName>
        <fullName evidence="3">RNA helicase</fullName>
        <ecNumber evidence="3">3.6.4.13</ecNumber>
    </recommendedName>
</protein>
<dbReference type="Proteomes" id="UP000694428">
    <property type="component" value="Unplaced"/>
</dbReference>
<evidence type="ECO:0000256" key="8">
    <source>
        <dbReference type="ARBA" id="ARBA00022840"/>
    </source>
</evidence>
<dbReference type="EC" id="3.6.4.13" evidence="3"/>
<keyword evidence="9" id="KW-0694">RNA-binding</keyword>
<keyword evidence="7" id="KW-0347">Helicase</keyword>
<evidence type="ECO:0000313" key="16">
    <source>
        <dbReference type="Proteomes" id="UP000694428"/>
    </source>
</evidence>
<evidence type="ECO:0000256" key="4">
    <source>
        <dbReference type="ARBA" id="ARBA00022490"/>
    </source>
</evidence>
<evidence type="ECO:0000256" key="6">
    <source>
        <dbReference type="ARBA" id="ARBA00022801"/>
    </source>
</evidence>
<keyword evidence="5" id="KW-0547">Nucleotide-binding</keyword>
<dbReference type="GO" id="GO:0003724">
    <property type="term" value="F:RNA helicase activity"/>
    <property type="evidence" value="ECO:0007669"/>
    <property type="project" value="UniProtKB-EC"/>
</dbReference>
<evidence type="ECO:0000256" key="5">
    <source>
        <dbReference type="ARBA" id="ARBA00022741"/>
    </source>
</evidence>
<dbReference type="SMART" id="SM00487">
    <property type="entry name" value="DEXDc"/>
    <property type="match status" value="1"/>
</dbReference>
<dbReference type="CDD" id="cd18787">
    <property type="entry name" value="SF2_C_DEAD"/>
    <property type="match status" value="1"/>
</dbReference>
<feature type="domain" description="Helicase ATP-binding" evidence="13">
    <location>
        <begin position="165"/>
        <end position="335"/>
    </location>
</feature>
<dbReference type="GO" id="GO:0005524">
    <property type="term" value="F:ATP binding"/>
    <property type="evidence" value="ECO:0007669"/>
    <property type="project" value="UniProtKB-KW"/>
</dbReference>
<dbReference type="AlphaFoldDB" id="A0A8C9G3Q9"/>
<dbReference type="PROSITE" id="PS51194">
    <property type="entry name" value="HELICASE_CTER"/>
    <property type="match status" value="1"/>
</dbReference>
<dbReference type="SUPFAM" id="SSF52540">
    <property type="entry name" value="P-loop containing nucleoside triphosphate hydrolases"/>
    <property type="match status" value="1"/>
</dbReference>
<evidence type="ECO:0000313" key="15">
    <source>
        <dbReference type="Ensembl" id="ENSPSTP00000023544.1"/>
    </source>
</evidence>
<evidence type="ECO:0000259" key="13">
    <source>
        <dbReference type="PROSITE" id="PS51192"/>
    </source>
</evidence>
<evidence type="ECO:0000256" key="12">
    <source>
        <dbReference type="SAM" id="MobiDB-lite"/>
    </source>
</evidence>
<dbReference type="InterPro" id="IPR027417">
    <property type="entry name" value="P-loop_NTPase"/>
</dbReference>
<dbReference type="InterPro" id="IPR011545">
    <property type="entry name" value="DEAD/DEAH_box_helicase_dom"/>
</dbReference>
<dbReference type="PROSITE" id="PS51192">
    <property type="entry name" value="HELICASE_ATP_BIND_1"/>
    <property type="match status" value="1"/>
</dbReference>
<dbReference type="InterPro" id="IPR014001">
    <property type="entry name" value="Helicase_ATP-bd"/>
</dbReference>
<feature type="compositionally biased region" description="Acidic residues" evidence="12">
    <location>
        <begin position="116"/>
        <end position="128"/>
    </location>
</feature>
<feature type="domain" description="Helicase C-terminal" evidence="14">
    <location>
        <begin position="363"/>
        <end position="513"/>
    </location>
</feature>
<comment type="subcellular location">
    <subcellularLocation>
        <location evidence="2">Cytoplasm</location>
    </subcellularLocation>
    <subcellularLocation>
        <location evidence="1">Nucleus</location>
    </subcellularLocation>
</comment>
<sequence length="518" mass="58209">MFPHTLGVRDVKRDPTGDPMTLHTPSRPRSPPGIAAPPPFSPSNGGSMAAAAAASGGRGPQRPRAPGRSPSPGGYPSSKPLGRDSFTSRRQEGFVSPGPRRELPGHRREPSRTGENEDSEEDEREDLAESSLLNKLLHTSLVENSHHVEVLQQDPSSPLFSIRTFEELHLPQNLIAQSQSGTGKTAAFVLAMLSRVKGAERYPQCLCLAPTYELALQIGHVAEKMGRFCNDIRVTYAVQGNRVSPGTVLEEQIVIGTPGTMLDWCFKRRLLNMRRICMFVLDEADVMIDTQGFSSQSIRIQRALPKDCQMLLFSATFKETLWKFALQIVSRPIIIKLRQEELTLTNIRQYYFVCRNWEQKYEALCNLYGSITIGQAMIFCQTRRSADWLSVKMIQDGHQVAMLTAELSIVQRADVIQRFRDGKEKVLITTNVCARGIDVAQVTIVVNFGLPINRQKQPDFETYLHRIGRTGRFGKRGIAFNMVDSHSVHLVHCIEEHFQTKIKRLDPDCMDKLEELEN</sequence>
<keyword evidence="16" id="KW-1185">Reference proteome</keyword>
<organism evidence="15 16">
    <name type="scientific">Pavo cristatus</name>
    <name type="common">Indian peafowl</name>
    <name type="synonym">Blue peafowl</name>
    <dbReference type="NCBI Taxonomy" id="9049"/>
    <lineage>
        <taxon>Eukaryota</taxon>
        <taxon>Metazoa</taxon>
        <taxon>Chordata</taxon>
        <taxon>Craniata</taxon>
        <taxon>Vertebrata</taxon>
        <taxon>Euteleostomi</taxon>
        <taxon>Archelosauria</taxon>
        <taxon>Archosauria</taxon>
        <taxon>Dinosauria</taxon>
        <taxon>Saurischia</taxon>
        <taxon>Theropoda</taxon>
        <taxon>Coelurosauria</taxon>
        <taxon>Aves</taxon>
        <taxon>Neognathae</taxon>
        <taxon>Galloanserae</taxon>
        <taxon>Galliformes</taxon>
        <taxon>Phasianidae</taxon>
        <taxon>Phasianinae</taxon>
        <taxon>Pavo</taxon>
    </lineage>
</organism>
<feature type="compositionally biased region" description="Basic and acidic residues" evidence="12">
    <location>
        <begin position="99"/>
        <end position="115"/>
    </location>
</feature>
<evidence type="ECO:0000256" key="11">
    <source>
        <dbReference type="ARBA" id="ARBA00047984"/>
    </source>
</evidence>
<reference evidence="15" key="2">
    <citation type="submission" date="2025-09" db="UniProtKB">
        <authorList>
            <consortium name="Ensembl"/>
        </authorList>
    </citation>
    <scope>IDENTIFICATION</scope>
</reference>
<dbReference type="InterPro" id="IPR001650">
    <property type="entry name" value="Helicase_C-like"/>
</dbReference>